<evidence type="ECO:0000313" key="2">
    <source>
        <dbReference type="EMBL" id="CAB3979008.1"/>
    </source>
</evidence>
<gene>
    <name evidence="2" type="ORF">PACLA_8A068145</name>
</gene>
<dbReference type="OrthoDB" id="5988968at2759"/>
<organism evidence="2 3">
    <name type="scientific">Paramuricea clavata</name>
    <name type="common">Red gorgonian</name>
    <name type="synonym">Violescent sea-whip</name>
    <dbReference type="NCBI Taxonomy" id="317549"/>
    <lineage>
        <taxon>Eukaryota</taxon>
        <taxon>Metazoa</taxon>
        <taxon>Cnidaria</taxon>
        <taxon>Anthozoa</taxon>
        <taxon>Octocorallia</taxon>
        <taxon>Malacalcyonacea</taxon>
        <taxon>Plexauridae</taxon>
        <taxon>Paramuricea</taxon>
    </lineage>
</organism>
<sequence>MDIDHKTKALVYYLSRFQGLSIPEGARECNVSRATVWRISKMDMSSNGCKKTRRETRGRPRKLNKRQERKPRRSIQILREQEEGYYYLQADMKKRRIFARRMQKEYSHNVWTQDIVFYLDGMGFAYKRNLLDQALAPKGRVWCKRSEGLMPGCTAKGQKTGTGG</sequence>
<evidence type="ECO:0000256" key="1">
    <source>
        <dbReference type="SAM" id="MobiDB-lite"/>
    </source>
</evidence>
<accession>A0A7D9HEX7</accession>
<feature type="region of interest" description="Disordered" evidence="1">
    <location>
        <begin position="44"/>
        <end position="71"/>
    </location>
</feature>
<dbReference type="AlphaFoldDB" id="A0A7D9HEX7"/>
<proteinExistence type="predicted"/>
<feature type="compositionally biased region" description="Basic residues" evidence="1">
    <location>
        <begin position="50"/>
        <end position="71"/>
    </location>
</feature>
<name>A0A7D9HEX7_PARCT</name>
<keyword evidence="3" id="KW-1185">Reference proteome</keyword>
<reference evidence="2" key="1">
    <citation type="submission" date="2020-04" db="EMBL/GenBank/DDBJ databases">
        <authorList>
            <person name="Alioto T."/>
            <person name="Alioto T."/>
            <person name="Gomez Garrido J."/>
        </authorList>
    </citation>
    <scope>NUCLEOTIDE SEQUENCE</scope>
    <source>
        <strain evidence="2">A484AB</strain>
    </source>
</reference>
<comment type="caution">
    <text evidence="2">The sequence shown here is derived from an EMBL/GenBank/DDBJ whole genome shotgun (WGS) entry which is preliminary data.</text>
</comment>
<dbReference type="Proteomes" id="UP001152795">
    <property type="component" value="Unassembled WGS sequence"/>
</dbReference>
<protein>
    <submittedName>
        <fullName evidence="2">Transposable element Tcb1 transposase</fullName>
    </submittedName>
</protein>
<dbReference type="EMBL" id="CACRXK020000160">
    <property type="protein sequence ID" value="CAB3979008.1"/>
    <property type="molecule type" value="Genomic_DNA"/>
</dbReference>
<evidence type="ECO:0000313" key="3">
    <source>
        <dbReference type="Proteomes" id="UP001152795"/>
    </source>
</evidence>